<dbReference type="AlphaFoldDB" id="A0A2V0P0J2"/>
<protein>
    <recommendedName>
        <fullName evidence="3">Rhamnogalacturonase A/B/Epimerase-like pectate lyase domain-containing protein</fullName>
    </recommendedName>
</protein>
<evidence type="ECO:0000259" key="3">
    <source>
        <dbReference type="Pfam" id="PF12708"/>
    </source>
</evidence>
<feature type="chain" id="PRO_5016133731" description="Rhamnogalacturonase A/B/Epimerase-like pectate lyase domain-containing protein" evidence="2">
    <location>
        <begin position="25"/>
        <end position="1096"/>
    </location>
</feature>
<keyword evidence="1" id="KW-1015">Disulfide bond</keyword>
<dbReference type="PANTHER" id="PTHR31736">
    <property type="match status" value="1"/>
</dbReference>
<dbReference type="InterPro" id="IPR024535">
    <property type="entry name" value="RHGA/B-epi-like_pectate_lyase"/>
</dbReference>
<accession>A0A2V0P0J2</accession>
<dbReference type="Proteomes" id="UP000247498">
    <property type="component" value="Unassembled WGS sequence"/>
</dbReference>
<dbReference type="EMBL" id="BDRX01000018">
    <property type="protein sequence ID" value="GBF90605.1"/>
    <property type="molecule type" value="Genomic_DNA"/>
</dbReference>
<dbReference type="InterPro" id="IPR006626">
    <property type="entry name" value="PbH1"/>
</dbReference>
<name>A0A2V0P0J2_9CHLO</name>
<organism evidence="4 5">
    <name type="scientific">Raphidocelis subcapitata</name>
    <dbReference type="NCBI Taxonomy" id="307507"/>
    <lineage>
        <taxon>Eukaryota</taxon>
        <taxon>Viridiplantae</taxon>
        <taxon>Chlorophyta</taxon>
        <taxon>core chlorophytes</taxon>
        <taxon>Chlorophyceae</taxon>
        <taxon>CS clade</taxon>
        <taxon>Sphaeropleales</taxon>
        <taxon>Selenastraceae</taxon>
        <taxon>Raphidocelis</taxon>
    </lineage>
</organism>
<evidence type="ECO:0000256" key="2">
    <source>
        <dbReference type="SAM" id="SignalP"/>
    </source>
</evidence>
<dbReference type="SUPFAM" id="SSF51126">
    <property type="entry name" value="Pectin lyase-like"/>
    <property type="match status" value="2"/>
</dbReference>
<evidence type="ECO:0000256" key="1">
    <source>
        <dbReference type="ARBA" id="ARBA00023157"/>
    </source>
</evidence>
<reference evidence="4 5" key="1">
    <citation type="journal article" date="2018" name="Sci. Rep.">
        <title>Raphidocelis subcapitata (=Pseudokirchneriella subcapitata) provides an insight into genome evolution and environmental adaptations in the Sphaeropleales.</title>
        <authorList>
            <person name="Suzuki S."/>
            <person name="Yamaguchi H."/>
            <person name="Nakajima N."/>
            <person name="Kawachi M."/>
        </authorList>
    </citation>
    <scope>NUCLEOTIDE SEQUENCE [LARGE SCALE GENOMIC DNA]</scope>
    <source>
        <strain evidence="4 5">NIES-35</strain>
    </source>
</reference>
<dbReference type="OrthoDB" id="511078at2759"/>
<keyword evidence="2" id="KW-0732">Signal</keyword>
<sequence>MGRPWRTREVFMVALAALVAGAEAQLNYACLRSNGAKCCLPGATWTGCVACPADAVRPSNLYGCAGEAFNRANSRLMDWSHAGYMYGDYDPPAMPVMADIKAAFGAKGDGVSDDTAAFELAISTIARKGTLLLPKGTYVITRRLDIDKQVCGRGLSDHWAFATGAAIFFQGVGAGQTVIYFPKSLSQIYSNTWPNGHSQAREPYAFGPGFINWNGGDFPNANTHLAYVTADAKRGQDTIQVDTLQGLEVGKVVRIVLDNVNNDMLASFNQRLFPPFEPYANRADVVKFTSKIVGVLTNPLRRAIKLERVLPYDVPLLWKPEIHDWNNEAYGVKRNMTGMADLTVRFPSVSAYEGESKEAGYNGLYMFHTAHSWVRNVVFENADIGIIMDGASFNTIQNVTFNSARPKHALHPYYGGKGIWLKGTYDCLVRSFFFNTRFRYEIATSYFAVGNVFADGSGVDLTLEFMYAAAYSNLYTNINMGAASEPFGWTVRGQDLSGLNTFWNLRTASNVLVLPPYTWGPAVNWIDVEGAVPPATGNPMNWYFETRTPVWPFNLWATQRSVRKRPLTLPAPVRYSGPGYNCWANGTKCCATAATGCPACGADPSRTPSKLFGCQGELWRATERLGYEWSYAGYKEGKTWIPWIPQVANLKTQFGAKGDGVTDDTAALLKALDSVQSGAIFLPAGTYVIQSVINWRKPIVLRGEGKDKTFLKFPKSLTDLYNNTWVEGKWVGTSQYSHGTGFINIGGWDPTGRSFSKITWVKLPAAAGDRVLRLGCCMDKLAVGQMVRLWMSDPGDGSLMAELHGNKTSVAPEFFGYADPVRFLSRIIAVGADWIKLERPLPVRVDPKFMPMIDGSAGVEHLTVQFPFTAYPGHFKARRPALRAPRLPMMTASAPDELGWNGIHLNQVSNGWVRHVRIENGDMGVYFWGTVFCTIEGVDLVSTPSQRGWFNGHRGVFKINTRFIHDVSVSGTEHGSVFMDGYGFDLNLDHHRSAPYANMYTNLDVGLGSRVFEASGDVTWGTHTARFSTFHNFRSRLSFLLPDDEFGPQMTFLGLPTADTADPRPQDWWVELLRYPEPQNLYNTYRTTAKNRLANL</sequence>
<dbReference type="PANTHER" id="PTHR31736:SF19">
    <property type="entry name" value="PECTIN LYASE SUPERFAMILY PROTEIN-RELATED"/>
    <property type="match status" value="1"/>
</dbReference>
<gene>
    <name evidence="4" type="ORF">Rsub_03177</name>
</gene>
<dbReference type="InParanoid" id="A0A2V0P0J2"/>
<proteinExistence type="predicted"/>
<feature type="signal peptide" evidence="2">
    <location>
        <begin position="1"/>
        <end position="24"/>
    </location>
</feature>
<feature type="domain" description="Rhamnogalacturonase A/B/Epimerase-like pectate lyase" evidence="3">
    <location>
        <begin position="104"/>
        <end position="150"/>
    </location>
</feature>
<evidence type="ECO:0000313" key="5">
    <source>
        <dbReference type="Proteomes" id="UP000247498"/>
    </source>
</evidence>
<evidence type="ECO:0000313" key="4">
    <source>
        <dbReference type="EMBL" id="GBF90605.1"/>
    </source>
</evidence>
<dbReference type="Pfam" id="PF12708">
    <property type="entry name" value="Pect-lyase_RHGA_epim"/>
    <property type="match status" value="2"/>
</dbReference>
<dbReference type="InterPro" id="IPR012334">
    <property type="entry name" value="Pectin_lyas_fold"/>
</dbReference>
<dbReference type="SMART" id="SM00710">
    <property type="entry name" value="PbH1"/>
    <property type="match status" value="3"/>
</dbReference>
<feature type="domain" description="Rhamnogalacturonase A/B/Epimerase-like pectate lyase" evidence="3">
    <location>
        <begin position="652"/>
        <end position="717"/>
    </location>
</feature>
<comment type="caution">
    <text evidence="4">The sequence shown here is derived from an EMBL/GenBank/DDBJ whole genome shotgun (WGS) entry which is preliminary data.</text>
</comment>
<dbReference type="Gene3D" id="2.160.20.10">
    <property type="entry name" value="Single-stranded right-handed beta-helix, Pectin lyase-like"/>
    <property type="match status" value="2"/>
</dbReference>
<keyword evidence="5" id="KW-1185">Reference proteome</keyword>
<dbReference type="InterPro" id="IPR011050">
    <property type="entry name" value="Pectin_lyase_fold/virulence"/>
</dbReference>